<evidence type="ECO:0000256" key="4">
    <source>
        <dbReference type="ARBA" id="ARBA00022989"/>
    </source>
</evidence>
<feature type="domain" description="Phage shock protein PspC N-terminal" evidence="8">
    <location>
        <begin position="42"/>
        <end position="90"/>
    </location>
</feature>
<feature type="transmembrane region" description="Helical" evidence="7">
    <location>
        <begin position="61"/>
        <end position="87"/>
    </location>
</feature>
<keyword evidence="5 7" id="KW-0472">Membrane</keyword>
<dbReference type="GO" id="GO:0005886">
    <property type="term" value="C:plasma membrane"/>
    <property type="evidence" value="ECO:0007669"/>
    <property type="project" value="UniProtKB-SubCell"/>
</dbReference>
<evidence type="ECO:0000313" key="9">
    <source>
        <dbReference type="EMBL" id="QIG44180.1"/>
    </source>
</evidence>
<keyword evidence="3 7" id="KW-0812">Transmembrane</keyword>
<dbReference type="PANTHER" id="PTHR33885">
    <property type="entry name" value="PHAGE SHOCK PROTEIN C"/>
    <property type="match status" value="1"/>
</dbReference>
<comment type="subcellular location">
    <subcellularLocation>
        <location evidence="1">Cell membrane</location>
        <topology evidence="1">Single-pass membrane protein</topology>
    </subcellularLocation>
</comment>
<evidence type="ECO:0000256" key="2">
    <source>
        <dbReference type="ARBA" id="ARBA00022475"/>
    </source>
</evidence>
<organism evidence="9 10">
    <name type="scientific">Nocardioides anomalus</name>
    <dbReference type="NCBI Taxonomy" id="2712223"/>
    <lineage>
        <taxon>Bacteria</taxon>
        <taxon>Bacillati</taxon>
        <taxon>Actinomycetota</taxon>
        <taxon>Actinomycetes</taxon>
        <taxon>Propionibacteriales</taxon>
        <taxon>Nocardioidaceae</taxon>
        <taxon>Nocardioides</taxon>
    </lineage>
</organism>
<keyword evidence="10" id="KW-1185">Reference proteome</keyword>
<evidence type="ECO:0000313" key="10">
    <source>
        <dbReference type="Proteomes" id="UP000502996"/>
    </source>
</evidence>
<evidence type="ECO:0000256" key="5">
    <source>
        <dbReference type="ARBA" id="ARBA00023136"/>
    </source>
</evidence>
<dbReference type="PANTHER" id="PTHR33885:SF3">
    <property type="entry name" value="PHAGE SHOCK PROTEIN C"/>
    <property type="match status" value="1"/>
</dbReference>
<dbReference type="KEGG" id="nano:G5V58_16615"/>
<dbReference type="RefSeq" id="WP_165235124.1">
    <property type="nucleotide sequence ID" value="NZ_CP049257.1"/>
</dbReference>
<sequence length="395" mass="40730">MTTTPPEAEERPDAPPPGAEGPRATREELKELGSIRRTTGPDRKIAGVAGGLARHLDIDPVILRVAFVVLVFFGGAGLIAYAACWLLVPEDGSLRRPLGLDDRNRGFALVGVGILAGLALLSDTLGNDFFPWPVAIAIGLLVFLVVGVVDRDRKVVPTAPPVPHRPDPITGEPVPTGPAAYVAPPAYRPLPRNPRKRGPRLFWFTLALAALGIGVLGIADAAGAGVADSAYPAVVVGACGLMLLVGAFWGRAGGLILVGLVASLALTLTTAAQDVEGGDINRTPLTAAAVPSRLDTSAGEIVLDLTRVQDLPALDGRSLELDADLGRIEVVVPAGLTVEVDAQIHGPGHLELFGDERGGVGIGDVSRHEAGPGAPTLSIEADVDLGEIKVLEGAS</sequence>
<feature type="region of interest" description="Disordered" evidence="6">
    <location>
        <begin position="1"/>
        <end position="35"/>
    </location>
</feature>
<feature type="transmembrane region" description="Helical" evidence="7">
    <location>
        <begin position="255"/>
        <end position="272"/>
    </location>
</feature>
<evidence type="ECO:0000256" key="6">
    <source>
        <dbReference type="SAM" id="MobiDB-lite"/>
    </source>
</evidence>
<name>A0A6G6WGK2_9ACTN</name>
<keyword evidence="2" id="KW-1003">Cell membrane</keyword>
<dbReference type="Pfam" id="PF04024">
    <property type="entry name" value="PspC"/>
    <property type="match status" value="1"/>
</dbReference>
<protein>
    <submittedName>
        <fullName evidence="9">PspC domain-containing protein</fullName>
    </submittedName>
</protein>
<proteinExistence type="predicted"/>
<evidence type="ECO:0000259" key="8">
    <source>
        <dbReference type="Pfam" id="PF04024"/>
    </source>
</evidence>
<dbReference type="InterPro" id="IPR052027">
    <property type="entry name" value="PspC"/>
</dbReference>
<feature type="compositionally biased region" description="Basic and acidic residues" evidence="6">
    <location>
        <begin position="23"/>
        <end position="35"/>
    </location>
</feature>
<dbReference type="InterPro" id="IPR007168">
    <property type="entry name" value="Phageshock_PspC_N"/>
</dbReference>
<evidence type="ECO:0000256" key="3">
    <source>
        <dbReference type="ARBA" id="ARBA00022692"/>
    </source>
</evidence>
<gene>
    <name evidence="9" type="ORF">G5V58_16615</name>
</gene>
<feature type="transmembrane region" description="Helical" evidence="7">
    <location>
        <begin position="107"/>
        <end position="124"/>
    </location>
</feature>
<dbReference type="AlphaFoldDB" id="A0A6G6WGK2"/>
<accession>A0A6G6WGK2</accession>
<reference evidence="9 10" key="1">
    <citation type="submission" date="2020-02" db="EMBL/GenBank/DDBJ databases">
        <title>Full genome sequence of Nocardioides sp. R-3366.</title>
        <authorList>
            <person name="Im W.-T."/>
        </authorList>
    </citation>
    <scope>NUCLEOTIDE SEQUENCE [LARGE SCALE GENOMIC DNA]</scope>
    <source>
        <strain evidence="9 10">R-3366</strain>
    </source>
</reference>
<feature type="transmembrane region" description="Helical" evidence="7">
    <location>
        <begin position="201"/>
        <end position="224"/>
    </location>
</feature>
<dbReference type="EMBL" id="CP049257">
    <property type="protein sequence ID" value="QIG44180.1"/>
    <property type="molecule type" value="Genomic_DNA"/>
</dbReference>
<keyword evidence="4 7" id="KW-1133">Transmembrane helix</keyword>
<evidence type="ECO:0000256" key="7">
    <source>
        <dbReference type="SAM" id="Phobius"/>
    </source>
</evidence>
<dbReference type="Proteomes" id="UP000502996">
    <property type="component" value="Chromosome"/>
</dbReference>
<evidence type="ECO:0000256" key="1">
    <source>
        <dbReference type="ARBA" id="ARBA00004162"/>
    </source>
</evidence>
<feature type="transmembrane region" description="Helical" evidence="7">
    <location>
        <begin position="130"/>
        <end position="149"/>
    </location>
</feature>
<feature type="transmembrane region" description="Helical" evidence="7">
    <location>
        <begin position="230"/>
        <end position="248"/>
    </location>
</feature>